<dbReference type="RefSeq" id="WP_034632613.1">
    <property type="nucleotide sequence ID" value="NZ_AXNT01000111.1"/>
</dbReference>
<accession>A0A0A0B6C1</accession>
<evidence type="ECO:0000313" key="7">
    <source>
        <dbReference type="Proteomes" id="UP000029833"/>
    </source>
</evidence>
<comment type="caution">
    <text evidence="6">The sequence shown here is derived from an EMBL/GenBank/DDBJ whole genome shotgun (WGS) entry which is preliminary data.</text>
</comment>
<feature type="DNA-binding region" description="H-T-H motif" evidence="4">
    <location>
        <begin position="57"/>
        <end position="76"/>
    </location>
</feature>
<keyword evidence="3" id="KW-0804">Transcription</keyword>
<dbReference type="GO" id="GO:0003700">
    <property type="term" value="F:DNA-binding transcription factor activity"/>
    <property type="evidence" value="ECO:0007669"/>
    <property type="project" value="TreeGrafter"/>
</dbReference>
<evidence type="ECO:0000259" key="5">
    <source>
        <dbReference type="PROSITE" id="PS50977"/>
    </source>
</evidence>
<dbReference type="InterPro" id="IPR036271">
    <property type="entry name" value="Tet_transcr_reg_TetR-rel_C_sf"/>
</dbReference>
<name>A0A0A0B6C1_9CELL</name>
<dbReference type="SUPFAM" id="SSF46689">
    <property type="entry name" value="Homeodomain-like"/>
    <property type="match status" value="1"/>
</dbReference>
<evidence type="ECO:0000313" key="6">
    <source>
        <dbReference type="EMBL" id="KGM01354.1"/>
    </source>
</evidence>
<dbReference type="InterPro" id="IPR050109">
    <property type="entry name" value="HTH-type_TetR-like_transc_reg"/>
</dbReference>
<dbReference type="Pfam" id="PF02909">
    <property type="entry name" value="TetR_C_1"/>
    <property type="match status" value="1"/>
</dbReference>
<protein>
    <submittedName>
        <fullName evidence="6">TetR family transcriptional regulator</fullName>
    </submittedName>
</protein>
<feature type="domain" description="HTH tetR-type" evidence="5">
    <location>
        <begin position="34"/>
        <end position="94"/>
    </location>
</feature>
<dbReference type="InterPro" id="IPR004111">
    <property type="entry name" value="Repressor_TetR_C"/>
</dbReference>
<dbReference type="PANTHER" id="PTHR30055">
    <property type="entry name" value="HTH-TYPE TRANSCRIPTIONAL REGULATOR RUTR"/>
    <property type="match status" value="1"/>
</dbReference>
<keyword evidence="2 4" id="KW-0238">DNA-binding</keyword>
<evidence type="ECO:0000256" key="2">
    <source>
        <dbReference type="ARBA" id="ARBA00023125"/>
    </source>
</evidence>
<dbReference type="GO" id="GO:0045892">
    <property type="term" value="P:negative regulation of DNA-templated transcription"/>
    <property type="evidence" value="ECO:0007669"/>
    <property type="project" value="InterPro"/>
</dbReference>
<organism evidence="6 7">
    <name type="scientific">Cellulomonas cellasea DSM 20118</name>
    <dbReference type="NCBI Taxonomy" id="1408250"/>
    <lineage>
        <taxon>Bacteria</taxon>
        <taxon>Bacillati</taxon>
        <taxon>Actinomycetota</taxon>
        <taxon>Actinomycetes</taxon>
        <taxon>Micrococcales</taxon>
        <taxon>Cellulomonadaceae</taxon>
        <taxon>Cellulomonas</taxon>
    </lineage>
</organism>
<dbReference type="STRING" id="1408250.Q760_01880"/>
<reference evidence="6 7" key="1">
    <citation type="submission" date="2013-10" db="EMBL/GenBank/DDBJ databases">
        <authorList>
            <person name="Wang G."/>
            <person name="Zhuang W."/>
        </authorList>
    </citation>
    <scope>NUCLEOTIDE SEQUENCE [LARGE SCALE GENOMIC DNA]</scope>
    <source>
        <strain evidence="6 7">DSM 20118</strain>
    </source>
</reference>
<dbReference type="Proteomes" id="UP000029833">
    <property type="component" value="Unassembled WGS sequence"/>
</dbReference>
<dbReference type="AlphaFoldDB" id="A0A0A0B6C1"/>
<sequence length="260" mass="28349">MATEFTGTGDPARSMELLWRDGHEPRPARGPRARLTVDAIVDAAVALADAEGLAVLSMRRVAEQLGVGAMSLYTYVPGKGELIDLMLDRALAEMYPDGPPSPQTPWRERLEHVARANWDFYVRHPWALHVATGRPPLGPHIMAKYEVELRAVDGTGLDELEMDSVVTLLNGFVNGTVGGLLEKGEAERTTGITEQQWWDATAPYVDRVFDAERYPTVARVGPVAGEALQAAYDPDHAFHFGLARLLDGVAALIEARRAAG</sequence>
<proteinExistence type="predicted"/>
<dbReference type="InterPro" id="IPR001647">
    <property type="entry name" value="HTH_TetR"/>
</dbReference>
<keyword evidence="7" id="KW-1185">Reference proteome</keyword>
<dbReference type="InterPro" id="IPR009057">
    <property type="entry name" value="Homeodomain-like_sf"/>
</dbReference>
<dbReference type="PANTHER" id="PTHR30055:SF151">
    <property type="entry name" value="TRANSCRIPTIONAL REGULATORY PROTEIN"/>
    <property type="match status" value="1"/>
</dbReference>
<evidence type="ECO:0000256" key="4">
    <source>
        <dbReference type="PROSITE-ProRule" id="PRU00335"/>
    </source>
</evidence>
<dbReference type="GO" id="GO:0000976">
    <property type="term" value="F:transcription cis-regulatory region binding"/>
    <property type="evidence" value="ECO:0007669"/>
    <property type="project" value="TreeGrafter"/>
</dbReference>
<keyword evidence="1" id="KW-0805">Transcription regulation</keyword>
<evidence type="ECO:0000256" key="1">
    <source>
        <dbReference type="ARBA" id="ARBA00023015"/>
    </source>
</evidence>
<dbReference type="EMBL" id="AXNT01000111">
    <property type="protein sequence ID" value="KGM01354.1"/>
    <property type="molecule type" value="Genomic_DNA"/>
</dbReference>
<dbReference type="OrthoDB" id="2570341at2"/>
<dbReference type="Gene3D" id="1.10.10.60">
    <property type="entry name" value="Homeodomain-like"/>
    <property type="match status" value="1"/>
</dbReference>
<gene>
    <name evidence="6" type="ORF">Q760_01880</name>
</gene>
<dbReference type="PROSITE" id="PS50977">
    <property type="entry name" value="HTH_TETR_2"/>
    <property type="match status" value="1"/>
</dbReference>
<dbReference type="Gene3D" id="1.10.357.10">
    <property type="entry name" value="Tetracycline Repressor, domain 2"/>
    <property type="match status" value="1"/>
</dbReference>
<dbReference type="SUPFAM" id="SSF48498">
    <property type="entry name" value="Tetracyclin repressor-like, C-terminal domain"/>
    <property type="match status" value="1"/>
</dbReference>
<dbReference type="Pfam" id="PF00440">
    <property type="entry name" value="TetR_N"/>
    <property type="match status" value="1"/>
</dbReference>
<evidence type="ECO:0000256" key="3">
    <source>
        <dbReference type="ARBA" id="ARBA00023163"/>
    </source>
</evidence>